<accession>A0ABQ1VB35</accession>
<evidence type="ECO:0000256" key="1">
    <source>
        <dbReference type="ARBA" id="ARBA00004571"/>
    </source>
</evidence>
<dbReference type="InterPro" id="IPR023996">
    <property type="entry name" value="TonB-dep_OMP_SusC/RagA"/>
</dbReference>
<dbReference type="InterPro" id="IPR023997">
    <property type="entry name" value="TonB-dep_OMP_SusC/RagA_CS"/>
</dbReference>
<keyword evidence="3 7" id="KW-1134">Transmembrane beta strand</keyword>
<evidence type="ECO:0000256" key="2">
    <source>
        <dbReference type="ARBA" id="ARBA00022448"/>
    </source>
</evidence>
<reference evidence="10" key="1">
    <citation type="journal article" date="2019" name="Int. J. Syst. Evol. Microbiol.">
        <title>The Global Catalogue of Microorganisms (GCM) 10K type strain sequencing project: providing services to taxonomists for standard genome sequencing and annotation.</title>
        <authorList>
            <consortium name="The Broad Institute Genomics Platform"/>
            <consortium name="The Broad Institute Genome Sequencing Center for Infectious Disease"/>
            <person name="Wu L."/>
            <person name="Ma J."/>
        </authorList>
    </citation>
    <scope>NUCLEOTIDE SEQUENCE [LARGE SCALE GENOMIC DNA]</scope>
    <source>
        <strain evidence="10">CGMCC 1.15407</strain>
    </source>
</reference>
<evidence type="ECO:0000256" key="7">
    <source>
        <dbReference type="PROSITE-ProRule" id="PRU01360"/>
    </source>
</evidence>
<evidence type="ECO:0000313" key="10">
    <source>
        <dbReference type="Proteomes" id="UP000647339"/>
    </source>
</evidence>
<dbReference type="Gene3D" id="2.40.170.20">
    <property type="entry name" value="TonB-dependent receptor, beta-barrel domain"/>
    <property type="match status" value="1"/>
</dbReference>
<evidence type="ECO:0000259" key="8">
    <source>
        <dbReference type="Pfam" id="PF07715"/>
    </source>
</evidence>
<organism evidence="9 10">
    <name type="scientific">Echinicola rosea</name>
    <dbReference type="NCBI Taxonomy" id="1807691"/>
    <lineage>
        <taxon>Bacteria</taxon>
        <taxon>Pseudomonadati</taxon>
        <taxon>Bacteroidota</taxon>
        <taxon>Cytophagia</taxon>
        <taxon>Cytophagales</taxon>
        <taxon>Cyclobacteriaceae</taxon>
        <taxon>Echinicola</taxon>
    </lineage>
</organism>
<dbReference type="Gene3D" id="2.60.40.1120">
    <property type="entry name" value="Carboxypeptidase-like, regulatory domain"/>
    <property type="match status" value="1"/>
</dbReference>
<evidence type="ECO:0000256" key="4">
    <source>
        <dbReference type="ARBA" id="ARBA00022692"/>
    </source>
</evidence>
<keyword evidence="5 7" id="KW-0472">Membrane</keyword>
<sequence length="1049" mass="117007">MLFLHFSGTAIAQDTHPLYGTVIAQDTGKGLPGATVLLEGTNQGTVTDEDGQFSLAVKKGSHRITVTYLGYEKISLEVAVPLESPLQVSLISNGLDMEGVEVLSTGYASLPKERATGSFAQVDQKLLNRRVSTNLLDRLEDVTSGLRFNREGPGESISIRGRNTLFANTDPLIVIDNFPYDGPLESINPNDVESITVLRDAAAASIWGARAGNGVIVITTKNGQFDSSTKVRFNSNVTVKEQNDPFYLPKMSPAEVVDMEQLLFDQGYYESAETRSSHPALSPAVETLIAERDGLINQEEAAQRLASYRQYDVRNDLAKYYYQNPVDQQYSLQVSGGSKGHRYMVTSGYDRNAENVAGNDNERITLGMKNSWKGIDNKFTAALDVYYSRSKRSTGTAVPEPYAYERMADEAGSPLPVIHGYSSRYIESIQDAGLLDWRFIPLDEIGLLQQKNTSSDYRINAQVGYELAKGLRASLLYQYWKNDAVSSDLSTMDTYITRNNINRYTQVAEDGSLSYPIPMGSIYDRTSGTGQSQNGRVQLDYNRKWNGIHHVVALGGFEIKDRKFDGHSSRYYGYDDEFGTSEPVDYVNRYTNYVTGGTLRIPSGEGHSGTTDRFVSYYANASYTYADRYTFTASARKDASNLFGVETNQRGVPLWSVGGSWTISNEEFFHSGFLPYLKLRTTMGYNGNIDKTLTAFTTATMLSGAYNSLSGLPYAQISSPPNPSLRWEKIQVWNLGLDFATKEDRISGTLEYYIKNGRDLIGDIPRPSSSGFTEFRGNFAATRTHGIDLQLSSMNLNGQLSWQTDWLFSTVKEEVVEYSEEATARNYMAYYGTYPFEGRPLYGVYSYSWAGLDPDTGAARGYLDGEPSTDYAAILAEASPEGITYHGPSRPSVFGALRNTFGYKGISLSFNISYRMGYYYKRGSVQYDDILSGLQGHGDFTQRWQQPGDELHTDIPALPSSKNRNRDHFYWHSEALVERGDHIRLQDIRLAYMMDKNNIPGLPFSRMEIYTYANNLGILWKAAKDDPLDPDFRTSKPLGSISLGIRVDL</sequence>
<dbReference type="EMBL" id="BMIU01000021">
    <property type="protein sequence ID" value="GGF44314.1"/>
    <property type="molecule type" value="Genomic_DNA"/>
</dbReference>
<keyword evidence="2 7" id="KW-0813">Transport</keyword>
<keyword evidence="10" id="KW-1185">Reference proteome</keyword>
<dbReference type="NCBIfam" id="TIGR04056">
    <property type="entry name" value="OMP_RagA_SusC"/>
    <property type="match status" value="1"/>
</dbReference>
<evidence type="ECO:0000313" key="9">
    <source>
        <dbReference type="EMBL" id="GGF44314.1"/>
    </source>
</evidence>
<dbReference type="SUPFAM" id="SSF49464">
    <property type="entry name" value="Carboxypeptidase regulatory domain-like"/>
    <property type="match status" value="1"/>
</dbReference>
<dbReference type="NCBIfam" id="TIGR04057">
    <property type="entry name" value="SusC_RagA_signa"/>
    <property type="match status" value="1"/>
</dbReference>
<dbReference type="SUPFAM" id="SSF56935">
    <property type="entry name" value="Porins"/>
    <property type="match status" value="1"/>
</dbReference>
<dbReference type="InterPro" id="IPR039426">
    <property type="entry name" value="TonB-dep_rcpt-like"/>
</dbReference>
<dbReference type="Gene3D" id="2.170.130.10">
    <property type="entry name" value="TonB-dependent receptor, plug domain"/>
    <property type="match status" value="1"/>
</dbReference>
<proteinExistence type="inferred from homology"/>
<dbReference type="Pfam" id="PF13715">
    <property type="entry name" value="CarbopepD_reg_2"/>
    <property type="match status" value="1"/>
</dbReference>
<name>A0ABQ1VB35_9BACT</name>
<comment type="caution">
    <text evidence="9">The sequence shown here is derived from an EMBL/GenBank/DDBJ whole genome shotgun (WGS) entry which is preliminary data.</text>
</comment>
<feature type="domain" description="TonB-dependent receptor plug" evidence="8">
    <location>
        <begin position="112"/>
        <end position="215"/>
    </location>
</feature>
<dbReference type="Proteomes" id="UP000647339">
    <property type="component" value="Unassembled WGS sequence"/>
</dbReference>
<dbReference type="InterPro" id="IPR008969">
    <property type="entry name" value="CarboxyPept-like_regulatory"/>
</dbReference>
<evidence type="ECO:0000256" key="5">
    <source>
        <dbReference type="ARBA" id="ARBA00023136"/>
    </source>
</evidence>
<dbReference type="InterPro" id="IPR012910">
    <property type="entry name" value="Plug_dom"/>
</dbReference>
<dbReference type="PROSITE" id="PS52016">
    <property type="entry name" value="TONB_DEPENDENT_REC_3"/>
    <property type="match status" value="1"/>
</dbReference>
<gene>
    <name evidence="9" type="ORF">GCM10011339_36010</name>
</gene>
<keyword evidence="6 7" id="KW-0998">Cell outer membrane</keyword>
<dbReference type="Pfam" id="PF07715">
    <property type="entry name" value="Plug"/>
    <property type="match status" value="1"/>
</dbReference>
<dbReference type="InterPro" id="IPR037066">
    <property type="entry name" value="Plug_dom_sf"/>
</dbReference>
<keyword evidence="4 7" id="KW-0812">Transmembrane</keyword>
<comment type="subcellular location">
    <subcellularLocation>
        <location evidence="1 7">Cell outer membrane</location>
        <topology evidence="1 7">Multi-pass membrane protein</topology>
    </subcellularLocation>
</comment>
<evidence type="ECO:0000256" key="6">
    <source>
        <dbReference type="ARBA" id="ARBA00023237"/>
    </source>
</evidence>
<dbReference type="InterPro" id="IPR036942">
    <property type="entry name" value="Beta-barrel_TonB_sf"/>
</dbReference>
<protein>
    <submittedName>
        <fullName evidence="9">SusC/RagA family TonB-linked outer membrane protein</fullName>
    </submittedName>
</protein>
<comment type="similarity">
    <text evidence="7">Belongs to the TonB-dependent receptor family.</text>
</comment>
<evidence type="ECO:0000256" key="3">
    <source>
        <dbReference type="ARBA" id="ARBA00022452"/>
    </source>
</evidence>